<evidence type="ECO:0000313" key="2">
    <source>
        <dbReference type="EMBL" id="TFY56157.1"/>
    </source>
</evidence>
<gene>
    <name evidence="2" type="ORF">EVJ58_g7809</name>
</gene>
<proteinExistence type="predicted"/>
<reference evidence="2 3" key="1">
    <citation type="submission" date="2019-01" db="EMBL/GenBank/DDBJ databases">
        <title>Genome sequencing of the rare red list fungi Fomitopsis rosea.</title>
        <authorList>
            <person name="Buettner E."/>
            <person name="Kellner H."/>
        </authorList>
    </citation>
    <scope>NUCLEOTIDE SEQUENCE [LARGE SCALE GENOMIC DNA]</scope>
    <source>
        <strain evidence="2 3">DSM 105464</strain>
    </source>
</reference>
<feature type="domain" description="Amidohydrolase-related" evidence="1">
    <location>
        <begin position="438"/>
        <end position="520"/>
    </location>
</feature>
<dbReference type="InterPro" id="IPR051781">
    <property type="entry name" value="Metallo-dep_Hydrolase"/>
</dbReference>
<dbReference type="SUPFAM" id="SSF51338">
    <property type="entry name" value="Composite domain of metallo-dependent hydrolases"/>
    <property type="match status" value="1"/>
</dbReference>
<evidence type="ECO:0000313" key="3">
    <source>
        <dbReference type="Proteomes" id="UP000298390"/>
    </source>
</evidence>
<dbReference type="AlphaFoldDB" id="A0A4Y9Y3J8"/>
<name>A0A4Y9Y3J8_9APHY</name>
<dbReference type="PANTHER" id="PTHR43135">
    <property type="entry name" value="ALPHA-D-RIBOSE 1-METHYLPHOSPHONATE 5-TRIPHOSPHATE DIPHOSPHATASE"/>
    <property type="match status" value="1"/>
</dbReference>
<protein>
    <recommendedName>
        <fullName evidence="1">Amidohydrolase-related domain-containing protein</fullName>
    </recommendedName>
</protein>
<sequence length="971" mass="104709">MDKQRVSKTRVLCFIAAGLLTLSALVSVLLSHASFIASERVQRVQVPLHAAEILRKCAALELKPGPPQDFHTRAQSDRFQPGTKPLLIRNATLWTGHLDGLEVVQGNLYLDKGLIRDVGEVAVDMLDEEVTIIDANGAWVTPGIIDVHSHLAVEALPALEGAIDGNSLKGIAQPWLRSIDALNTHDEGSIASFRSLKPYPLNRSCISRFQTLHGWGRNHFVNPSGLRECDRRPGIRHEAATDQGAFSDVHATGAAIQSQRVRRGRTVSATLAIHEVRSDVNNSTEIKTQACHRHACGENPSRVYSGTRMDTAWAFRSAYDHARHIKVAQDDYCAKATAGDWNAVAEQTFPEDLQWEALVDVLRGRVKVNTHCYEAVDFDDFVRLSNEFKFEVAAFHHAHEAYLVPDLLKSAYGRTPAIAMFSAFSRYKREAYRHSEFAPRILADNGIPVIMKSDHPAIQSRFLVNEAGYAHYYGLPENIALASVTSTPARTIGLDHRIGFLKKGYDADVVIWDSHPLSLSAAPAQVIIDGIPQLNPSYPAIKPASSQQAPHTPNWDEEAKTTLEHEGLPPLEPAQSTEGVVVFTNVTSAWVRDTGDSEIVNLLAATGVIGTVVVRAGRVVCHGSMYDCVSYTSSAEATHVDLQGGALQPGLITSGSAIGLQEIAMEVSTTDGETYDPLSVDVPAIAGGLGYMPRAVDGLQFGTRDAFAPIHSSFLGGLSTAFSLGAPHKLQKGAVVQEVTAVHVKLAPEGVPSVSTQVATLRHLLLNPTDGDAAKYFRLVTNGTLPLIVEANSADIIATVIQLKEEVEVETGTPLTVTISGGGESHILAKELGEASVGVILKPPRPYPMQWDHIRYLPGPPASADSAIAVLLKHNVTVALGPQGVTNEDSMYTWAVRNLRFDAAWAHLEAPDVVDKASAIAIASSNVVRLLGLQIAFGDEDLVATIGGDLLSFEGKVAAVISPRRGSVDIF</sequence>
<dbReference type="STRING" id="34475.A0A4Y9Y3J8"/>
<dbReference type="Pfam" id="PF01979">
    <property type="entry name" value="Amidohydro_1"/>
    <property type="match status" value="1"/>
</dbReference>
<dbReference type="PANTHER" id="PTHR43135:SF3">
    <property type="entry name" value="ALPHA-D-RIBOSE 1-METHYLPHOSPHONATE 5-TRIPHOSPHATE DIPHOSPHATASE"/>
    <property type="match status" value="1"/>
</dbReference>
<dbReference type="Gene3D" id="3.20.20.140">
    <property type="entry name" value="Metal-dependent hydrolases"/>
    <property type="match status" value="2"/>
</dbReference>
<dbReference type="SUPFAM" id="SSF51556">
    <property type="entry name" value="Metallo-dependent hydrolases"/>
    <property type="match status" value="1"/>
</dbReference>
<dbReference type="Proteomes" id="UP000298390">
    <property type="component" value="Unassembled WGS sequence"/>
</dbReference>
<dbReference type="InterPro" id="IPR006680">
    <property type="entry name" value="Amidohydro-rel"/>
</dbReference>
<dbReference type="InterPro" id="IPR032466">
    <property type="entry name" value="Metal_Hydrolase"/>
</dbReference>
<dbReference type="InterPro" id="IPR011059">
    <property type="entry name" value="Metal-dep_hydrolase_composite"/>
</dbReference>
<dbReference type="EMBL" id="SEKV01000528">
    <property type="protein sequence ID" value="TFY56157.1"/>
    <property type="molecule type" value="Genomic_DNA"/>
</dbReference>
<comment type="caution">
    <text evidence="2">The sequence shown here is derived from an EMBL/GenBank/DDBJ whole genome shotgun (WGS) entry which is preliminary data.</text>
</comment>
<dbReference type="GO" id="GO:0016810">
    <property type="term" value="F:hydrolase activity, acting on carbon-nitrogen (but not peptide) bonds"/>
    <property type="evidence" value="ECO:0007669"/>
    <property type="project" value="InterPro"/>
</dbReference>
<organism evidence="2 3">
    <name type="scientific">Rhodofomes roseus</name>
    <dbReference type="NCBI Taxonomy" id="34475"/>
    <lineage>
        <taxon>Eukaryota</taxon>
        <taxon>Fungi</taxon>
        <taxon>Dikarya</taxon>
        <taxon>Basidiomycota</taxon>
        <taxon>Agaricomycotina</taxon>
        <taxon>Agaricomycetes</taxon>
        <taxon>Polyporales</taxon>
        <taxon>Rhodofomes</taxon>
    </lineage>
</organism>
<dbReference type="Gene3D" id="2.30.40.10">
    <property type="entry name" value="Urease, subunit C, domain 1"/>
    <property type="match status" value="1"/>
</dbReference>
<accession>A0A4Y9Y3J8</accession>
<evidence type="ECO:0000259" key="1">
    <source>
        <dbReference type="Pfam" id="PF01979"/>
    </source>
</evidence>